<evidence type="ECO:0000259" key="11">
    <source>
        <dbReference type="PROSITE" id="PS51755"/>
    </source>
</evidence>
<dbReference type="Pfam" id="PF00072">
    <property type="entry name" value="Response_reg"/>
    <property type="match status" value="1"/>
</dbReference>
<dbReference type="PROSITE" id="PS50110">
    <property type="entry name" value="RESPONSE_REGULATORY"/>
    <property type="match status" value="1"/>
</dbReference>
<evidence type="ECO:0000256" key="9">
    <source>
        <dbReference type="PROSITE-ProRule" id="PRU01091"/>
    </source>
</evidence>
<gene>
    <name evidence="12" type="primary">walR_5</name>
    <name evidence="12" type="ORF">ERS852407_02663</name>
</gene>
<reference evidence="12 13" key="1">
    <citation type="submission" date="2015-09" db="EMBL/GenBank/DDBJ databases">
        <authorList>
            <consortium name="Pathogen Informatics"/>
        </authorList>
    </citation>
    <scope>NUCLEOTIDE SEQUENCE [LARGE SCALE GENOMIC DNA]</scope>
    <source>
        <strain evidence="12 13">2789STDY5608850</strain>
    </source>
</reference>
<keyword evidence="3" id="KW-0902">Two-component regulatory system</keyword>
<dbReference type="InterPro" id="IPR001867">
    <property type="entry name" value="OmpR/PhoB-type_DNA-bd"/>
</dbReference>
<accession>A0A174EMF4</accession>
<evidence type="ECO:0000256" key="3">
    <source>
        <dbReference type="ARBA" id="ARBA00023012"/>
    </source>
</evidence>
<evidence type="ECO:0000256" key="1">
    <source>
        <dbReference type="ARBA" id="ARBA00018672"/>
    </source>
</evidence>
<dbReference type="InterPro" id="IPR011006">
    <property type="entry name" value="CheY-like_superfamily"/>
</dbReference>
<dbReference type="PANTHER" id="PTHR48111:SF2">
    <property type="entry name" value="RESPONSE REGULATOR SAER"/>
    <property type="match status" value="1"/>
</dbReference>
<dbReference type="Gene3D" id="1.10.10.10">
    <property type="entry name" value="Winged helix-like DNA-binding domain superfamily/Winged helix DNA-binding domain"/>
    <property type="match status" value="1"/>
</dbReference>
<dbReference type="GO" id="GO:0005829">
    <property type="term" value="C:cytosol"/>
    <property type="evidence" value="ECO:0007669"/>
    <property type="project" value="TreeGrafter"/>
</dbReference>
<dbReference type="InterPro" id="IPR039420">
    <property type="entry name" value="WalR-like"/>
</dbReference>
<dbReference type="Proteomes" id="UP000095651">
    <property type="component" value="Unassembled WGS sequence"/>
</dbReference>
<dbReference type="GO" id="GO:0006355">
    <property type="term" value="P:regulation of DNA-templated transcription"/>
    <property type="evidence" value="ECO:0007669"/>
    <property type="project" value="InterPro"/>
</dbReference>
<dbReference type="InterPro" id="IPR036388">
    <property type="entry name" value="WH-like_DNA-bd_sf"/>
</dbReference>
<keyword evidence="5 9" id="KW-0238">DNA-binding</keyword>
<evidence type="ECO:0000313" key="13">
    <source>
        <dbReference type="Proteomes" id="UP000095651"/>
    </source>
</evidence>
<dbReference type="InterPro" id="IPR001789">
    <property type="entry name" value="Sig_transdc_resp-reg_receiver"/>
</dbReference>
<feature type="DNA-binding region" description="OmpR/PhoB-type" evidence="9">
    <location>
        <begin position="131"/>
        <end position="230"/>
    </location>
</feature>
<dbReference type="GO" id="GO:0000976">
    <property type="term" value="F:transcription cis-regulatory region binding"/>
    <property type="evidence" value="ECO:0007669"/>
    <property type="project" value="TreeGrafter"/>
</dbReference>
<dbReference type="PANTHER" id="PTHR48111">
    <property type="entry name" value="REGULATOR OF RPOS"/>
    <property type="match status" value="1"/>
</dbReference>
<dbReference type="AlphaFoldDB" id="A0A174EMF4"/>
<proteinExistence type="predicted"/>
<feature type="modified residue" description="4-aspartylphosphate" evidence="8">
    <location>
        <position position="52"/>
    </location>
</feature>
<evidence type="ECO:0000256" key="6">
    <source>
        <dbReference type="ARBA" id="ARBA00023163"/>
    </source>
</evidence>
<dbReference type="Gene3D" id="3.40.50.2300">
    <property type="match status" value="1"/>
</dbReference>
<dbReference type="FunFam" id="1.10.10.10:FF:000018">
    <property type="entry name" value="DNA-binding response regulator ResD"/>
    <property type="match status" value="1"/>
</dbReference>
<evidence type="ECO:0000259" key="10">
    <source>
        <dbReference type="PROSITE" id="PS50110"/>
    </source>
</evidence>
<evidence type="ECO:0000256" key="8">
    <source>
        <dbReference type="PROSITE-ProRule" id="PRU00169"/>
    </source>
</evidence>
<protein>
    <recommendedName>
        <fullName evidence="1">Stage 0 sporulation protein A homolog</fullName>
    </recommendedName>
</protein>
<name>A0A174EMF4_9FIRM</name>
<feature type="domain" description="OmpR/PhoB-type" evidence="11">
    <location>
        <begin position="131"/>
        <end position="230"/>
    </location>
</feature>
<evidence type="ECO:0000256" key="5">
    <source>
        <dbReference type="ARBA" id="ARBA00023125"/>
    </source>
</evidence>
<dbReference type="GO" id="GO:0032993">
    <property type="term" value="C:protein-DNA complex"/>
    <property type="evidence" value="ECO:0007669"/>
    <property type="project" value="TreeGrafter"/>
</dbReference>
<feature type="domain" description="Response regulatory" evidence="10">
    <location>
        <begin position="4"/>
        <end position="116"/>
    </location>
</feature>
<dbReference type="CDD" id="cd17574">
    <property type="entry name" value="REC_OmpR"/>
    <property type="match status" value="1"/>
</dbReference>
<organism evidence="12 13">
    <name type="scientific">Hungatella hathewayi</name>
    <dbReference type="NCBI Taxonomy" id="154046"/>
    <lineage>
        <taxon>Bacteria</taxon>
        <taxon>Bacillati</taxon>
        <taxon>Bacillota</taxon>
        <taxon>Clostridia</taxon>
        <taxon>Lachnospirales</taxon>
        <taxon>Lachnospiraceae</taxon>
        <taxon>Hungatella</taxon>
    </lineage>
</organism>
<dbReference type="GO" id="GO:0000156">
    <property type="term" value="F:phosphorelay response regulator activity"/>
    <property type="evidence" value="ECO:0007669"/>
    <property type="project" value="TreeGrafter"/>
</dbReference>
<comment type="function">
    <text evidence="7">May play the central regulatory role in sporulation. It may be an element of the effector pathway responsible for the activation of sporulation genes in response to nutritional stress. Spo0A may act in concert with spo0H (a sigma factor) to control the expression of some genes that are critical to the sporulation process.</text>
</comment>
<dbReference type="Gene3D" id="6.10.250.690">
    <property type="match status" value="1"/>
</dbReference>
<dbReference type="PROSITE" id="PS51755">
    <property type="entry name" value="OMPR_PHOB"/>
    <property type="match status" value="1"/>
</dbReference>
<dbReference type="EMBL" id="CYZE01000006">
    <property type="protein sequence ID" value="CUO39222.1"/>
    <property type="molecule type" value="Genomic_DNA"/>
</dbReference>
<dbReference type="CDD" id="cd00383">
    <property type="entry name" value="trans_reg_C"/>
    <property type="match status" value="1"/>
</dbReference>
<dbReference type="SUPFAM" id="SSF52172">
    <property type="entry name" value="CheY-like"/>
    <property type="match status" value="1"/>
</dbReference>
<evidence type="ECO:0000256" key="7">
    <source>
        <dbReference type="ARBA" id="ARBA00024867"/>
    </source>
</evidence>
<keyword evidence="4" id="KW-0805">Transcription regulation</keyword>
<dbReference type="SMART" id="SM00862">
    <property type="entry name" value="Trans_reg_C"/>
    <property type="match status" value="1"/>
</dbReference>
<dbReference type="Pfam" id="PF00486">
    <property type="entry name" value="Trans_reg_C"/>
    <property type="match status" value="1"/>
</dbReference>
<sequence>MAQRILIADDSEEIIEILQILLTGEGYEVVTAGDGEEAVMLADDTIDLIILDVMMPVKSGYVACSEIRKKSMAPILFLTARTQDSDKSMGFSAGGDDYLAKPFSYSELLSRCKSLLRRYLVYQGKSFSAPDNRLVLGDLSVDQDTRTVTVEGRDVNLTSREYCILVLLLKNRRKIFSSENIYESVWNEPYFYSANNNVMVHIRNLRRKIEKDPQNPEYIKTMWGRGYYID</sequence>
<keyword evidence="2 8" id="KW-0597">Phosphoprotein</keyword>
<dbReference type="RefSeq" id="WP_055655762.1">
    <property type="nucleotide sequence ID" value="NZ_CABIXC010000006.1"/>
</dbReference>
<keyword evidence="6" id="KW-0804">Transcription</keyword>
<dbReference type="FunFam" id="3.40.50.2300:FF:000001">
    <property type="entry name" value="DNA-binding response regulator PhoB"/>
    <property type="match status" value="1"/>
</dbReference>
<dbReference type="SMART" id="SM00448">
    <property type="entry name" value="REC"/>
    <property type="match status" value="1"/>
</dbReference>
<evidence type="ECO:0000256" key="2">
    <source>
        <dbReference type="ARBA" id="ARBA00022553"/>
    </source>
</evidence>
<evidence type="ECO:0000313" key="12">
    <source>
        <dbReference type="EMBL" id="CUO39222.1"/>
    </source>
</evidence>
<evidence type="ECO:0000256" key="4">
    <source>
        <dbReference type="ARBA" id="ARBA00023015"/>
    </source>
</evidence>